<name>B8PXM1_9EURO</name>
<evidence type="ECO:0000256" key="11">
    <source>
        <dbReference type="SAM" id="MobiDB-lite"/>
    </source>
</evidence>
<dbReference type="Gene3D" id="3.40.1050.10">
    <property type="entry name" value="Carbonic anhydrase"/>
    <property type="match status" value="1"/>
</dbReference>
<dbReference type="CDD" id="cd00883">
    <property type="entry name" value="beta_CA_cladeA"/>
    <property type="match status" value="1"/>
</dbReference>
<reference evidence="12" key="1">
    <citation type="journal article" date="2012" name="Biotechnol. Lett.">
        <title>Isolation and characterization of the citrinin biosynthetic gene cluster from Monascus aurantiacus.</title>
        <authorList>
            <person name="Li Y.P."/>
            <person name="Xu Y."/>
            <person name="Huang Z.B."/>
        </authorList>
    </citation>
    <scope>NUCLEOTIDE SEQUENCE</scope>
</reference>
<dbReference type="Pfam" id="PF12796">
    <property type="entry name" value="Ank_2"/>
    <property type="match status" value="1"/>
</dbReference>
<dbReference type="InterPro" id="IPR001765">
    <property type="entry name" value="Carbonic_anhydrase"/>
</dbReference>
<evidence type="ECO:0000313" key="12">
    <source>
        <dbReference type="EMBL" id="ACA34723.1"/>
    </source>
</evidence>
<dbReference type="PANTHER" id="PTHR11002">
    <property type="entry name" value="CARBONIC ANHYDRASE"/>
    <property type="match status" value="1"/>
</dbReference>
<dbReference type="PROSITE" id="PS50297">
    <property type="entry name" value="ANK_REP_REGION"/>
    <property type="match status" value="1"/>
</dbReference>
<dbReference type="GO" id="GO:0008270">
    <property type="term" value="F:zinc ion binding"/>
    <property type="evidence" value="ECO:0007669"/>
    <property type="project" value="InterPro"/>
</dbReference>
<dbReference type="SUPFAM" id="SSF48403">
    <property type="entry name" value="Ankyrin repeat"/>
    <property type="match status" value="1"/>
</dbReference>
<dbReference type="SMART" id="SM00947">
    <property type="entry name" value="Pro_CA"/>
    <property type="match status" value="1"/>
</dbReference>
<dbReference type="GO" id="GO:0071244">
    <property type="term" value="P:cellular response to carbon dioxide"/>
    <property type="evidence" value="ECO:0007669"/>
    <property type="project" value="TreeGrafter"/>
</dbReference>
<evidence type="ECO:0000256" key="10">
    <source>
        <dbReference type="PROSITE-ProRule" id="PRU00023"/>
    </source>
</evidence>
<dbReference type="AlphaFoldDB" id="B8PXM1"/>
<evidence type="ECO:0000256" key="8">
    <source>
        <dbReference type="ARBA" id="ARBA00048348"/>
    </source>
</evidence>
<feature type="binding site" evidence="9">
    <location>
        <position position="354"/>
    </location>
    <ligand>
        <name>Zn(2+)</name>
        <dbReference type="ChEBI" id="CHEBI:29105"/>
    </ligand>
</feature>
<comment type="cofactor">
    <cofactor evidence="9">
        <name>Zn(2+)</name>
        <dbReference type="ChEBI" id="CHEBI:29105"/>
    </cofactor>
    <text evidence="9">Binds 1 zinc ion per subunit.</text>
</comment>
<evidence type="ECO:0000256" key="5">
    <source>
        <dbReference type="ARBA" id="ARBA00022833"/>
    </source>
</evidence>
<keyword evidence="5 9" id="KW-0862">Zinc</keyword>
<dbReference type="Pfam" id="PF00484">
    <property type="entry name" value="Pro_CA"/>
    <property type="match status" value="1"/>
</dbReference>
<evidence type="ECO:0000256" key="2">
    <source>
        <dbReference type="ARBA" id="ARBA00012925"/>
    </source>
</evidence>
<dbReference type="EC" id="4.2.1.1" evidence="2"/>
<evidence type="ECO:0000256" key="7">
    <source>
        <dbReference type="ARBA" id="ARBA00031969"/>
    </source>
</evidence>
<gene>
    <name evidence="12" type="primary">ctnG</name>
</gene>
<organism evidence="12">
    <name type="scientific">Monascus aurantiacus</name>
    <dbReference type="NCBI Taxonomy" id="225353"/>
    <lineage>
        <taxon>Eukaryota</taxon>
        <taxon>Fungi</taxon>
        <taxon>Dikarya</taxon>
        <taxon>Ascomycota</taxon>
        <taxon>Pezizomycotina</taxon>
        <taxon>Eurotiomycetes</taxon>
        <taxon>Eurotiomycetidae</taxon>
        <taxon>Eurotiales</taxon>
        <taxon>Aspergillaceae</taxon>
        <taxon>Monascus</taxon>
    </lineage>
</organism>
<dbReference type="SUPFAM" id="SSF53056">
    <property type="entry name" value="beta-carbonic anhydrase, cab"/>
    <property type="match status" value="1"/>
</dbReference>
<dbReference type="GO" id="GO:0015976">
    <property type="term" value="P:carbon utilization"/>
    <property type="evidence" value="ECO:0007669"/>
    <property type="project" value="InterPro"/>
</dbReference>
<feature type="region of interest" description="Disordered" evidence="11">
    <location>
        <begin position="449"/>
        <end position="485"/>
    </location>
</feature>
<evidence type="ECO:0000256" key="6">
    <source>
        <dbReference type="ARBA" id="ARBA00023239"/>
    </source>
</evidence>
<feature type="binding site" evidence="9">
    <location>
        <position position="300"/>
    </location>
    <ligand>
        <name>Zn(2+)</name>
        <dbReference type="ChEBI" id="CHEBI:29105"/>
    </ligand>
</feature>
<feature type="binding site" evidence="9">
    <location>
        <position position="298"/>
    </location>
    <ligand>
        <name>Zn(2+)</name>
        <dbReference type="ChEBI" id="CHEBI:29105"/>
    </ligand>
</feature>
<dbReference type="PROSITE" id="PS00705">
    <property type="entry name" value="PROK_CO2_ANHYDRASE_2"/>
    <property type="match status" value="1"/>
</dbReference>
<comment type="similarity">
    <text evidence="1">Belongs to the beta-class carbonic anhydrase family.</text>
</comment>
<dbReference type="InterPro" id="IPR002110">
    <property type="entry name" value="Ankyrin_rpt"/>
</dbReference>
<proteinExistence type="inferred from homology"/>
<feature type="compositionally biased region" description="Basic and acidic residues" evidence="11">
    <location>
        <begin position="463"/>
        <end position="475"/>
    </location>
</feature>
<dbReference type="InterPro" id="IPR015892">
    <property type="entry name" value="Carbonic_anhydrase_CS"/>
</dbReference>
<dbReference type="GO" id="GO:0005737">
    <property type="term" value="C:cytoplasm"/>
    <property type="evidence" value="ECO:0007669"/>
    <property type="project" value="TreeGrafter"/>
</dbReference>
<keyword evidence="4 9" id="KW-0479">Metal-binding</keyword>
<keyword evidence="6" id="KW-0456">Lyase</keyword>
<dbReference type="EMBL" id="EU309474">
    <property type="protein sequence ID" value="ACA34723.1"/>
    <property type="molecule type" value="Genomic_DNA"/>
</dbReference>
<evidence type="ECO:0000256" key="3">
    <source>
        <dbReference type="ARBA" id="ARBA00014628"/>
    </source>
</evidence>
<dbReference type="InterPro" id="IPR036770">
    <property type="entry name" value="Ankyrin_rpt-contain_sf"/>
</dbReference>
<dbReference type="FunFam" id="3.40.1050.10:FF:000001">
    <property type="entry name" value="Carbonic anhydrase"/>
    <property type="match status" value="1"/>
</dbReference>
<evidence type="ECO:0000256" key="4">
    <source>
        <dbReference type="ARBA" id="ARBA00022723"/>
    </source>
</evidence>
<dbReference type="GO" id="GO:0004089">
    <property type="term" value="F:carbonate dehydratase activity"/>
    <property type="evidence" value="ECO:0007669"/>
    <property type="project" value="UniProtKB-EC"/>
</dbReference>
<feature type="repeat" description="ANK" evidence="10">
    <location>
        <begin position="507"/>
        <end position="539"/>
    </location>
</feature>
<dbReference type="SMART" id="SM00248">
    <property type="entry name" value="ANK"/>
    <property type="match status" value="2"/>
</dbReference>
<feature type="binding site" evidence="9">
    <location>
        <position position="357"/>
    </location>
    <ligand>
        <name>Zn(2+)</name>
        <dbReference type="ChEBI" id="CHEBI:29105"/>
    </ligand>
</feature>
<sequence length="585" mass="63465">MVCPITLTKFVGTVSLGLLTGLSYSSANITIPSLQHLPTSSTAARCLDEIKRLSRKHALRLANIANGCVLIAFFVSPAHRKHPYLLWVSMVSTLGSYGVDFWFHRDIGLKEWFLSLVRDTQLLPSGCLPAKTTSPKKEDDIVVVEAEDKVNGESVQKEMEKERLLQRTRSWLTGTALAMAIVGLWGDREFRDCHHRISSAIATHSPQRLQASHNNCHHHHNLSGNFTTSCRPLSSTAASSAGATIMSPFASSNSYHPDRLATVLTQNKEWATKTAQEHPDLFPTLATGQSPEIVWIGCSDSRCPETTLLGLKPGDVFVHRNIANILHPTDLSSSAVIEYAVKQLKVKHIVLCGHTSCGGVAAALGNKQLGILDPWLLPLRQIREQHLDTLQSLSTEERALKLTELNVLAGVKVLKQKSAVLDAIQERGLCVHGLIYDVASGMLRELETGEPDEVNRPPGPGRCLRDGVRGDHTESGKTNPNRESTGARITEVIQMLLNHGADVNGQNCGSALAAAAKAGNIEAAQLLLDNGADVNARISESPFFDKYGGAFVAAASSPGNRRMVQLLLDHGADINTHSLHIMAMP</sequence>
<evidence type="ECO:0000256" key="9">
    <source>
        <dbReference type="PIRSR" id="PIRSR601765-1"/>
    </source>
</evidence>
<dbReference type="GO" id="GO:0034599">
    <property type="term" value="P:cellular response to oxidative stress"/>
    <property type="evidence" value="ECO:0007669"/>
    <property type="project" value="TreeGrafter"/>
</dbReference>
<keyword evidence="10" id="KW-0040">ANK repeat</keyword>
<comment type="catalytic activity">
    <reaction evidence="8">
        <text>hydrogencarbonate + H(+) = CO2 + H2O</text>
        <dbReference type="Rhea" id="RHEA:10748"/>
        <dbReference type="ChEBI" id="CHEBI:15377"/>
        <dbReference type="ChEBI" id="CHEBI:15378"/>
        <dbReference type="ChEBI" id="CHEBI:16526"/>
        <dbReference type="ChEBI" id="CHEBI:17544"/>
        <dbReference type="EC" id="4.2.1.1"/>
    </reaction>
</comment>
<feature type="repeat" description="ANK" evidence="10">
    <location>
        <begin position="547"/>
        <end position="579"/>
    </location>
</feature>
<protein>
    <recommendedName>
        <fullName evidence="3">Carbonic anhydrase</fullName>
        <ecNumber evidence="2">4.2.1.1</ecNumber>
    </recommendedName>
    <alternativeName>
        <fullName evidence="7">Carbonate dehydratase</fullName>
    </alternativeName>
</protein>
<dbReference type="PROSITE" id="PS50088">
    <property type="entry name" value="ANK_REPEAT"/>
    <property type="match status" value="2"/>
</dbReference>
<evidence type="ECO:0000256" key="1">
    <source>
        <dbReference type="ARBA" id="ARBA00006217"/>
    </source>
</evidence>
<dbReference type="Gene3D" id="1.25.40.20">
    <property type="entry name" value="Ankyrin repeat-containing domain"/>
    <property type="match status" value="1"/>
</dbReference>
<accession>B8PXM1</accession>
<dbReference type="InterPro" id="IPR036874">
    <property type="entry name" value="Carbonic_anhydrase_sf"/>
</dbReference>
<dbReference type="PANTHER" id="PTHR11002:SF76">
    <property type="entry name" value="CARBONIC ANHYDRASE"/>
    <property type="match status" value="1"/>
</dbReference>